<feature type="domain" description="ABC transmembrane type-1" evidence="10">
    <location>
        <begin position="25"/>
        <end position="301"/>
    </location>
</feature>
<dbReference type="InterPro" id="IPR017871">
    <property type="entry name" value="ABC_transporter-like_CS"/>
</dbReference>
<dbReference type="InterPro" id="IPR039421">
    <property type="entry name" value="Type_1_exporter"/>
</dbReference>
<dbReference type="PANTHER" id="PTHR24221:SF248">
    <property type="entry name" value="ABC TRANSPORTER TRANSMEMBRANE REGION"/>
    <property type="match status" value="1"/>
</dbReference>
<dbReference type="InterPro" id="IPR036640">
    <property type="entry name" value="ABC1_TM_sf"/>
</dbReference>
<evidence type="ECO:0000256" key="2">
    <source>
        <dbReference type="ARBA" id="ARBA00022692"/>
    </source>
</evidence>
<feature type="domain" description="ABC transporter" evidence="9">
    <location>
        <begin position="332"/>
        <end position="569"/>
    </location>
</feature>
<reference evidence="11 12" key="1">
    <citation type="submission" date="2024-09" db="EMBL/GenBank/DDBJ databases">
        <authorList>
            <person name="Sun Q."/>
            <person name="Mori K."/>
        </authorList>
    </citation>
    <scope>NUCLEOTIDE SEQUENCE [LARGE SCALE GENOMIC DNA]</scope>
    <source>
        <strain evidence="11 12">CICC 11035S</strain>
    </source>
</reference>
<organism evidence="11 12">
    <name type="scientific">Novosphingobium clariflavum</name>
    <dbReference type="NCBI Taxonomy" id="2029884"/>
    <lineage>
        <taxon>Bacteria</taxon>
        <taxon>Pseudomonadati</taxon>
        <taxon>Pseudomonadota</taxon>
        <taxon>Alphaproteobacteria</taxon>
        <taxon>Sphingomonadales</taxon>
        <taxon>Sphingomonadaceae</taxon>
        <taxon>Novosphingobium</taxon>
    </lineage>
</organism>
<dbReference type="Proteomes" id="UP001589858">
    <property type="component" value="Unassembled WGS sequence"/>
</dbReference>
<name>A0ABV6S8A3_9SPHN</name>
<keyword evidence="6 8" id="KW-0472">Membrane</keyword>
<feature type="transmembrane region" description="Helical" evidence="8">
    <location>
        <begin position="143"/>
        <end position="175"/>
    </location>
</feature>
<evidence type="ECO:0000256" key="1">
    <source>
        <dbReference type="ARBA" id="ARBA00004651"/>
    </source>
</evidence>
<evidence type="ECO:0000256" key="5">
    <source>
        <dbReference type="ARBA" id="ARBA00022989"/>
    </source>
</evidence>
<dbReference type="PROSITE" id="PS00211">
    <property type="entry name" value="ABC_TRANSPORTER_1"/>
    <property type="match status" value="1"/>
</dbReference>
<dbReference type="PANTHER" id="PTHR24221">
    <property type="entry name" value="ATP-BINDING CASSETTE SUB-FAMILY B"/>
    <property type="match status" value="1"/>
</dbReference>
<dbReference type="InterPro" id="IPR003439">
    <property type="entry name" value="ABC_transporter-like_ATP-bd"/>
</dbReference>
<keyword evidence="12" id="KW-1185">Reference proteome</keyword>
<feature type="transmembrane region" description="Helical" evidence="8">
    <location>
        <begin position="59"/>
        <end position="76"/>
    </location>
</feature>
<evidence type="ECO:0000256" key="6">
    <source>
        <dbReference type="ARBA" id="ARBA00023136"/>
    </source>
</evidence>
<feature type="transmembrane region" description="Helical" evidence="8">
    <location>
        <begin position="20"/>
        <end position="47"/>
    </location>
</feature>
<keyword evidence="3" id="KW-0547">Nucleotide-binding</keyword>
<keyword evidence="4" id="KW-0067">ATP-binding</keyword>
<dbReference type="Pfam" id="PF00005">
    <property type="entry name" value="ABC_tran"/>
    <property type="match status" value="1"/>
</dbReference>
<protein>
    <submittedName>
        <fullName evidence="11">Type I secretion system permease/ATPase</fullName>
    </submittedName>
</protein>
<proteinExistence type="predicted"/>
<dbReference type="InterPro" id="IPR010128">
    <property type="entry name" value="ATPase_T1SS_PrtD-like"/>
</dbReference>
<dbReference type="Gene3D" id="1.20.1560.10">
    <property type="entry name" value="ABC transporter type 1, transmembrane domain"/>
    <property type="match status" value="1"/>
</dbReference>
<evidence type="ECO:0000256" key="8">
    <source>
        <dbReference type="SAM" id="Phobius"/>
    </source>
</evidence>
<evidence type="ECO:0000259" key="9">
    <source>
        <dbReference type="PROSITE" id="PS50893"/>
    </source>
</evidence>
<evidence type="ECO:0000256" key="4">
    <source>
        <dbReference type="ARBA" id="ARBA00022840"/>
    </source>
</evidence>
<dbReference type="SUPFAM" id="SSF90123">
    <property type="entry name" value="ABC transporter transmembrane region"/>
    <property type="match status" value="1"/>
</dbReference>
<comment type="subcellular location">
    <subcellularLocation>
        <location evidence="1">Cell membrane</location>
        <topology evidence="1">Multi-pass membrane protein</topology>
    </subcellularLocation>
</comment>
<keyword evidence="5 8" id="KW-1133">Transmembrane helix</keyword>
<evidence type="ECO:0000313" key="11">
    <source>
        <dbReference type="EMBL" id="MFC0685469.1"/>
    </source>
</evidence>
<dbReference type="InterPro" id="IPR027417">
    <property type="entry name" value="P-loop_NTPase"/>
</dbReference>
<accession>A0ABV6S8A3</accession>
<dbReference type="PROSITE" id="PS50893">
    <property type="entry name" value="ABC_TRANSPORTER_2"/>
    <property type="match status" value="1"/>
</dbReference>
<dbReference type="EMBL" id="JBHLTM010000050">
    <property type="protein sequence ID" value="MFC0685469.1"/>
    <property type="molecule type" value="Genomic_DNA"/>
</dbReference>
<evidence type="ECO:0000313" key="12">
    <source>
        <dbReference type="Proteomes" id="UP001589858"/>
    </source>
</evidence>
<dbReference type="Gene3D" id="3.40.50.300">
    <property type="entry name" value="P-loop containing nucleotide triphosphate hydrolases"/>
    <property type="match status" value="1"/>
</dbReference>
<sequence>MPNGENLFASLKAMMRTLLPVLWPILTFSAVFNVLLLAGSFFMLLVYDDVLASRSVPTLSGLLLMVALAYLAQGGIDVLRARVLMHTGALADRRFCDRIYDVLSRHEREVGPLPSGVAPVRDLDLVRGYITGPGPLALLDLPYVAMFLLILFVFHWALGLVTLAGVAVLLVLMVLGDQRSRKPAQQVASVAAARFAMAEDIRRNGEVLRVLGMSGRRNESWDGISLALIGAHDELAGVSGRMQVISKAFRMFLQSLVLAVGAYLVIENMATGGVIIAGSILSARALMPVEQTIGQWKGMTEASQAWRRLHELFDTVPTRVPPLRLPRPCRDLEVQAVFCGPPGRRAVTLSNASFRLAAGEALAVIGHSGSGKSTLMRAITGAWPSLRGAVRVDGASLDQWDPVELGRDIGYVPQTIEMFEGSVAQNISRFDPEADPDAIIAAARAADVHDLILSLPGGYEYALGGPGGGGLSAGQKQRLALARALYRDPFLLVLDEPNSNLDAAGEAALIEAVRTAKARGAIVIVVGHRPSVFAHVDHIMVMADGQIRQMGERTEMLQRLNFNPAVRSNPAGSPAAPGSPAPSPSTTEPASHAASGTEAG</sequence>
<feature type="compositionally biased region" description="Low complexity" evidence="7">
    <location>
        <begin position="584"/>
        <end position="600"/>
    </location>
</feature>
<evidence type="ECO:0000259" key="10">
    <source>
        <dbReference type="PROSITE" id="PS50929"/>
    </source>
</evidence>
<dbReference type="Pfam" id="PF00664">
    <property type="entry name" value="ABC_membrane"/>
    <property type="match status" value="1"/>
</dbReference>
<feature type="region of interest" description="Disordered" evidence="7">
    <location>
        <begin position="564"/>
        <end position="600"/>
    </location>
</feature>
<dbReference type="RefSeq" id="WP_267222472.1">
    <property type="nucleotide sequence ID" value="NZ_JAPCWC010000015.1"/>
</dbReference>
<evidence type="ECO:0000256" key="3">
    <source>
        <dbReference type="ARBA" id="ARBA00022741"/>
    </source>
</evidence>
<dbReference type="SMART" id="SM00382">
    <property type="entry name" value="AAA"/>
    <property type="match status" value="1"/>
</dbReference>
<dbReference type="PROSITE" id="PS50929">
    <property type="entry name" value="ABC_TM1F"/>
    <property type="match status" value="1"/>
</dbReference>
<keyword evidence="2 8" id="KW-0812">Transmembrane</keyword>
<evidence type="ECO:0000256" key="7">
    <source>
        <dbReference type="SAM" id="MobiDB-lite"/>
    </source>
</evidence>
<dbReference type="SUPFAM" id="SSF52540">
    <property type="entry name" value="P-loop containing nucleoside triphosphate hydrolases"/>
    <property type="match status" value="1"/>
</dbReference>
<dbReference type="InterPro" id="IPR011527">
    <property type="entry name" value="ABC1_TM_dom"/>
</dbReference>
<dbReference type="NCBIfam" id="TIGR01842">
    <property type="entry name" value="type_I_sec_PrtD"/>
    <property type="match status" value="1"/>
</dbReference>
<comment type="caution">
    <text evidence="11">The sequence shown here is derived from an EMBL/GenBank/DDBJ whole genome shotgun (WGS) entry which is preliminary data.</text>
</comment>
<dbReference type="InterPro" id="IPR003593">
    <property type="entry name" value="AAA+_ATPase"/>
</dbReference>
<gene>
    <name evidence="11" type="ORF">ACFFF8_12755</name>
</gene>